<comment type="similarity">
    <text evidence="2">Belongs to the syntaxin family.</text>
</comment>
<keyword evidence="8" id="KW-0472">Membrane</keyword>
<keyword evidence="10" id="KW-1185">Reference proteome</keyword>
<gene>
    <name evidence="9" type="ORF">BLNAU_857</name>
</gene>
<keyword evidence="3" id="KW-0813">Transport</keyword>
<comment type="subcellular location">
    <subcellularLocation>
        <location evidence="1">Membrane</location>
        <topology evidence="1">Single-pass type IV membrane protein</topology>
    </subcellularLocation>
</comment>
<keyword evidence="5" id="KW-0653">Protein transport</keyword>
<comment type="caution">
    <text evidence="9">The sequence shown here is derived from an EMBL/GenBank/DDBJ whole genome shotgun (WGS) entry which is preliminary data.</text>
</comment>
<dbReference type="EMBL" id="JARBJD010000003">
    <property type="protein sequence ID" value="KAK2964326.1"/>
    <property type="molecule type" value="Genomic_DNA"/>
</dbReference>
<dbReference type="PANTHER" id="PTHR15959">
    <property type="entry name" value="SYNTAXIN-18"/>
    <property type="match status" value="1"/>
</dbReference>
<name>A0ABQ9YKY5_9EUKA</name>
<keyword evidence="6" id="KW-1133">Transmembrane helix</keyword>
<sequence length="331" mass="37864">MDLTDQFHTLCAADPDIQPPVPFSTADADDLFLQDCIKIADRIKTEHNNLLSYSPSYTSIYSFPVAEFEPMSEEKRDALALHFRAFLRETTVTIKSLEEEITGFVDQQKAGILFSIFKSKAQRSAEIEELAEVIKARQSMITYLLHALSETTKLFQTITSVRTYIDQKSSLAFRLKPILHTESSKQEQSSQEKQIKKTLMNRSLASRHDNTAVPTISGDEQIAPSSFVPLDSDDAQQMELESRQVMDRYLKVQKTHQIVKDIAMLSEALKEMVIEQEHKIDIIAELTDMAEHYVREGTSLIRKAAKRWSLRRWIAYVYLALGGLLLLREIF</sequence>
<dbReference type="Proteomes" id="UP001281761">
    <property type="component" value="Unassembled WGS sequence"/>
</dbReference>
<protein>
    <submittedName>
        <fullName evidence="9">Syntaxin 18</fullName>
    </submittedName>
</protein>
<evidence type="ECO:0000313" key="10">
    <source>
        <dbReference type="Proteomes" id="UP001281761"/>
    </source>
</evidence>
<dbReference type="PANTHER" id="PTHR15959:SF0">
    <property type="entry name" value="SYNTAXIN-18"/>
    <property type="match status" value="1"/>
</dbReference>
<evidence type="ECO:0000256" key="3">
    <source>
        <dbReference type="ARBA" id="ARBA00022448"/>
    </source>
</evidence>
<evidence type="ECO:0000256" key="8">
    <source>
        <dbReference type="ARBA" id="ARBA00023136"/>
    </source>
</evidence>
<evidence type="ECO:0000256" key="2">
    <source>
        <dbReference type="ARBA" id="ARBA00009063"/>
    </source>
</evidence>
<evidence type="ECO:0000256" key="6">
    <source>
        <dbReference type="ARBA" id="ARBA00022989"/>
    </source>
</evidence>
<organism evidence="9 10">
    <name type="scientific">Blattamonas nauphoetae</name>
    <dbReference type="NCBI Taxonomy" id="2049346"/>
    <lineage>
        <taxon>Eukaryota</taxon>
        <taxon>Metamonada</taxon>
        <taxon>Preaxostyla</taxon>
        <taxon>Oxymonadida</taxon>
        <taxon>Blattamonas</taxon>
    </lineage>
</organism>
<evidence type="ECO:0000256" key="7">
    <source>
        <dbReference type="ARBA" id="ARBA00023054"/>
    </source>
</evidence>
<evidence type="ECO:0000256" key="5">
    <source>
        <dbReference type="ARBA" id="ARBA00022927"/>
    </source>
</evidence>
<proteinExistence type="inferred from homology"/>
<evidence type="ECO:0000256" key="1">
    <source>
        <dbReference type="ARBA" id="ARBA00004211"/>
    </source>
</evidence>
<reference evidence="9 10" key="1">
    <citation type="journal article" date="2022" name="bioRxiv">
        <title>Genomics of Preaxostyla Flagellates Illuminates Evolutionary Transitions and the Path Towards Mitochondrial Loss.</title>
        <authorList>
            <person name="Novak L.V.F."/>
            <person name="Treitli S.C."/>
            <person name="Pyrih J."/>
            <person name="Halakuc P."/>
            <person name="Pipaliya S.V."/>
            <person name="Vacek V."/>
            <person name="Brzon O."/>
            <person name="Soukal P."/>
            <person name="Eme L."/>
            <person name="Dacks J.B."/>
            <person name="Karnkowska A."/>
            <person name="Elias M."/>
            <person name="Hampl V."/>
        </authorList>
    </citation>
    <scope>NUCLEOTIDE SEQUENCE [LARGE SCALE GENOMIC DNA]</scope>
    <source>
        <strain evidence="9">NAU3</strain>
        <tissue evidence="9">Gut</tissue>
    </source>
</reference>
<evidence type="ECO:0000313" key="9">
    <source>
        <dbReference type="EMBL" id="KAK2964326.1"/>
    </source>
</evidence>
<keyword evidence="4" id="KW-0812">Transmembrane</keyword>
<evidence type="ECO:0000256" key="4">
    <source>
        <dbReference type="ARBA" id="ARBA00022692"/>
    </source>
</evidence>
<keyword evidence="7" id="KW-0175">Coiled coil</keyword>
<dbReference type="Gene3D" id="1.20.5.110">
    <property type="match status" value="1"/>
</dbReference>
<accession>A0ABQ9YKY5</accession>